<feature type="chain" id="PRO_5038860710" evidence="1">
    <location>
        <begin position="29"/>
        <end position="315"/>
    </location>
</feature>
<sequence length="315" mass="32492">MFKPTLALPGVALVTVVAAAALAPAASASVSTSADAAQTATASSSDSYYAATLVGRNEVPVKGGPKVGDKNGDAYAVIRIHGNEISYAVRWDGIATPTAFHIHSGKAGKNGDVKVPFFMEALPGSAKALAGTVKSDGGTVSGIKRNPSNWYFNVHTGEFPGGAVRAQLRKIRPIQLAAILAQDTHASFHALANGKNEVPSPGKKVGDKNGSAEWIVGIRGSKLYYATIWDRIAAPTNGHIHSGKKGVNGPVAVDLFADSNGLPKGVTGIAGSASVKSSVAGGIKKNPKNWYTNLHTSEFPDGAVRGQLYSSHAGW</sequence>
<dbReference type="Proteomes" id="UP000198282">
    <property type="component" value="Unassembled WGS sequence"/>
</dbReference>
<evidence type="ECO:0000259" key="2">
    <source>
        <dbReference type="SMART" id="SM00754"/>
    </source>
</evidence>
<feature type="signal peptide" evidence="1">
    <location>
        <begin position="1"/>
        <end position="28"/>
    </location>
</feature>
<protein>
    <submittedName>
        <fullName evidence="3">CHRD domain-containing protein</fullName>
    </submittedName>
</protein>
<keyword evidence="4" id="KW-1185">Reference proteome</keyword>
<name>A0A239ISZ5_9ACTN</name>
<dbReference type="OrthoDB" id="8901345at2"/>
<dbReference type="EMBL" id="FZOD01000020">
    <property type="protein sequence ID" value="SNS96906.1"/>
    <property type="molecule type" value="Genomic_DNA"/>
</dbReference>
<gene>
    <name evidence="3" type="ORF">SAMN05216276_1020118</name>
</gene>
<dbReference type="AlphaFoldDB" id="A0A239ISZ5"/>
<dbReference type="Pfam" id="PF07452">
    <property type="entry name" value="CHRD"/>
    <property type="match status" value="2"/>
</dbReference>
<accession>A0A239ISZ5</accession>
<dbReference type="InterPro" id="IPR010895">
    <property type="entry name" value="CHRD"/>
</dbReference>
<feature type="domain" description="CHRD" evidence="2">
    <location>
        <begin position="47"/>
        <end position="170"/>
    </location>
</feature>
<dbReference type="SMART" id="SM00754">
    <property type="entry name" value="CHRD"/>
    <property type="match status" value="2"/>
</dbReference>
<evidence type="ECO:0000256" key="1">
    <source>
        <dbReference type="SAM" id="SignalP"/>
    </source>
</evidence>
<feature type="domain" description="CHRD" evidence="2">
    <location>
        <begin position="186"/>
        <end position="310"/>
    </location>
</feature>
<organism evidence="3 4">
    <name type="scientific">Streptosporangium subroseum</name>
    <dbReference type="NCBI Taxonomy" id="106412"/>
    <lineage>
        <taxon>Bacteria</taxon>
        <taxon>Bacillati</taxon>
        <taxon>Actinomycetota</taxon>
        <taxon>Actinomycetes</taxon>
        <taxon>Streptosporangiales</taxon>
        <taxon>Streptosporangiaceae</taxon>
        <taxon>Streptosporangium</taxon>
    </lineage>
</organism>
<reference evidence="3 4" key="1">
    <citation type="submission" date="2017-06" db="EMBL/GenBank/DDBJ databases">
        <authorList>
            <person name="Kim H.J."/>
            <person name="Triplett B.A."/>
        </authorList>
    </citation>
    <scope>NUCLEOTIDE SEQUENCE [LARGE SCALE GENOMIC DNA]</scope>
    <source>
        <strain evidence="3 4">CGMCC 4.2132</strain>
    </source>
</reference>
<proteinExistence type="predicted"/>
<evidence type="ECO:0000313" key="4">
    <source>
        <dbReference type="Proteomes" id="UP000198282"/>
    </source>
</evidence>
<dbReference type="RefSeq" id="WP_089209110.1">
    <property type="nucleotide sequence ID" value="NZ_FZOD01000020.1"/>
</dbReference>
<keyword evidence="1" id="KW-0732">Signal</keyword>
<evidence type="ECO:0000313" key="3">
    <source>
        <dbReference type="EMBL" id="SNS96906.1"/>
    </source>
</evidence>